<feature type="compositionally biased region" description="Low complexity" evidence="1">
    <location>
        <begin position="124"/>
        <end position="146"/>
    </location>
</feature>
<keyword evidence="4" id="KW-1185">Reference proteome</keyword>
<dbReference type="AlphaFoldDB" id="A0A699Z7H3"/>
<name>A0A699Z7H3_HAELA</name>
<keyword evidence="2" id="KW-0732">Signal</keyword>
<evidence type="ECO:0000256" key="2">
    <source>
        <dbReference type="SAM" id="SignalP"/>
    </source>
</evidence>
<feature type="chain" id="PRO_5025338210" evidence="2">
    <location>
        <begin position="21"/>
        <end position="267"/>
    </location>
</feature>
<protein>
    <submittedName>
        <fullName evidence="3">Uncharacterized protein</fullName>
    </submittedName>
</protein>
<feature type="signal peptide" evidence="2">
    <location>
        <begin position="1"/>
        <end position="20"/>
    </location>
</feature>
<comment type="caution">
    <text evidence="3">The sequence shown here is derived from an EMBL/GenBank/DDBJ whole genome shotgun (WGS) entry which is preliminary data.</text>
</comment>
<reference evidence="3 4" key="1">
    <citation type="submission" date="2020-02" db="EMBL/GenBank/DDBJ databases">
        <title>Draft genome sequence of Haematococcus lacustris strain NIES-144.</title>
        <authorList>
            <person name="Morimoto D."/>
            <person name="Nakagawa S."/>
            <person name="Yoshida T."/>
            <person name="Sawayama S."/>
        </authorList>
    </citation>
    <scope>NUCLEOTIDE SEQUENCE [LARGE SCALE GENOMIC DNA]</scope>
    <source>
        <strain evidence="3 4">NIES-144</strain>
    </source>
</reference>
<organism evidence="3 4">
    <name type="scientific">Haematococcus lacustris</name>
    <name type="common">Green alga</name>
    <name type="synonym">Haematococcus pluvialis</name>
    <dbReference type="NCBI Taxonomy" id="44745"/>
    <lineage>
        <taxon>Eukaryota</taxon>
        <taxon>Viridiplantae</taxon>
        <taxon>Chlorophyta</taxon>
        <taxon>core chlorophytes</taxon>
        <taxon>Chlorophyceae</taxon>
        <taxon>CS clade</taxon>
        <taxon>Chlamydomonadales</taxon>
        <taxon>Haematococcaceae</taxon>
        <taxon>Haematococcus</taxon>
    </lineage>
</organism>
<dbReference type="Proteomes" id="UP000485058">
    <property type="component" value="Unassembled WGS sequence"/>
</dbReference>
<feature type="compositionally biased region" description="Acidic residues" evidence="1">
    <location>
        <begin position="162"/>
        <end position="207"/>
    </location>
</feature>
<feature type="region of interest" description="Disordered" evidence="1">
    <location>
        <begin position="80"/>
        <end position="210"/>
    </location>
</feature>
<proteinExistence type="predicted"/>
<gene>
    <name evidence="3" type="ORF">HaLaN_06963</name>
</gene>
<dbReference type="EMBL" id="BLLF01000406">
    <property type="protein sequence ID" value="GFH11462.1"/>
    <property type="molecule type" value="Genomic_DNA"/>
</dbReference>
<accession>A0A699Z7H3</accession>
<evidence type="ECO:0000313" key="4">
    <source>
        <dbReference type="Proteomes" id="UP000485058"/>
    </source>
</evidence>
<evidence type="ECO:0000313" key="3">
    <source>
        <dbReference type="EMBL" id="GFH11462.1"/>
    </source>
</evidence>
<sequence>MTQAAVTAAIGMAALVVTAAARKEKVGSQAATGGTKAAATEAEVVTSATVSKTAHAQQAIEAAAAAAIAAGKAAAKPLEGPIVPKADAGEERSLGGQQSARQPSPLSSPPPQRSQRAIGHDGDSTTASPGTSSAAAQTAPAGKQPARVVATLATFLDRELLSTDDDEAEEEEEEEGEEREEEEEEGEEGSSEDEGEAEGEESEEEMEEALRACNLYYGLISTCTPITSLPNTGEKLGEKLREAMQMLKRSTKLLSCAHKSSLASQES</sequence>
<evidence type="ECO:0000256" key="1">
    <source>
        <dbReference type="SAM" id="MobiDB-lite"/>
    </source>
</evidence>